<evidence type="ECO:0000259" key="6">
    <source>
        <dbReference type="PROSITE" id="PS51898"/>
    </source>
</evidence>
<dbReference type="InterPro" id="IPR002104">
    <property type="entry name" value="Integrase_catalytic"/>
</dbReference>
<evidence type="ECO:0000256" key="3">
    <source>
        <dbReference type="ARBA" id="ARBA00023125"/>
    </source>
</evidence>
<dbReference type="Gene3D" id="1.10.443.10">
    <property type="entry name" value="Intergrase catalytic core"/>
    <property type="match status" value="1"/>
</dbReference>
<dbReference type="InterPro" id="IPR013762">
    <property type="entry name" value="Integrase-like_cat_sf"/>
</dbReference>
<dbReference type="InterPro" id="IPR050090">
    <property type="entry name" value="Tyrosine_recombinase_XerCD"/>
</dbReference>
<dbReference type="OrthoDB" id="4326943at2"/>
<dbReference type="InterPro" id="IPR004107">
    <property type="entry name" value="Integrase_SAM-like_N"/>
</dbReference>
<proteinExistence type="inferred from homology"/>
<dbReference type="AlphaFoldDB" id="A0A387BDY2"/>
<keyword evidence="2" id="KW-0229">DNA integration</keyword>
<dbReference type="SUPFAM" id="SSF56349">
    <property type="entry name" value="DNA breaking-rejoining enzymes"/>
    <property type="match status" value="1"/>
</dbReference>
<dbReference type="EMBL" id="CP032630">
    <property type="protein sequence ID" value="AYF99256.1"/>
    <property type="molecule type" value="Genomic_DNA"/>
</dbReference>
<dbReference type="GO" id="GO:0003677">
    <property type="term" value="F:DNA binding"/>
    <property type="evidence" value="ECO:0007669"/>
    <property type="project" value="UniProtKB-UniRule"/>
</dbReference>
<name>A0A387BDY2_9MICO</name>
<dbReference type="Pfam" id="PF14659">
    <property type="entry name" value="Phage_int_SAM_3"/>
    <property type="match status" value="1"/>
</dbReference>
<comment type="similarity">
    <text evidence="1">Belongs to the 'phage' integrase family.</text>
</comment>
<dbReference type="Pfam" id="PF00589">
    <property type="entry name" value="Phage_integrase"/>
    <property type="match status" value="1"/>
</dbReference>
<dbReference type="InterPro" id="IPR011010">
    <property type="entry name" value="DNA_brk_join_enz"/>
</dbReference>
<gene>
    <name evidence="8" type="ORF">D7I47_13970</name>
</gene>
<evidence type="ECO:0000256" key="1">
    <source>
        <dbReference type="ARBA" id="ARBA00008857"/>
    </source>
</evidence>
<evidence type="ECO:0000256" key="5">
    <source>
        <dbReference type="PROSITE-ProRule" id="PRU01248"/>
    </source>
</evidence>
<dbReference type="Gene3D" id="1.10.150.130">
    <property type="match status" value="1"/>
</dbReference>
<dbReference type="PANTHER" id="PTHR30349:SF41">
    <property type="entry name" value="INTEGRASE_RECOMBINASE PROTEIN MJ0367-RELATED"/>
    <property type="match status" value="1"/>
</dbReference>
<dbReference type="PROSITE" id="PS51900">
    <property type="entry name" value="CB"/>
    <property type="match status" value="1"/>
</dbReference>
<dbReference type="Proteomes" id="UP000278886">
    <property type="component" value="Chromosome"/>
</dbReference>
<feature type="domain" description="Tyr recombinase" evidence="6">
    <location>
        <begin position="178"/>
        <end position="390"/>
    </location>
</feature>
<protein>
    <submittedName>
        <fullName evidence="8">Site-specific integrase</fullName>
    </submittedName>
</protein>
<reference evidence="9" key="1">
    <citation type="submission" date="2018-09" db="EMBL/GenBank/DDBJ databases">
        <title>Genome sequencing of strain 2DFWR-13.</title>
        <authorList>
            <person name="Heo J."/>
            <person name="Kim S.-J."/>
            <person name="Kwon S.-W."/>
        </authorList>
    </citation>
    <scope>NUCLEOTIDE SEQUENCE [LARGE SCALE GENOMIC DNA]</scope>
    <source>
        <strain evidence="9">2DFWR-13</strain>
    </source>
</reference>
<organism evidence="8 9">
    <name type="scientific">Protaetiibacter intestinalis</name>
    <dbReference type="NCBI Taxonomy" id="2419774"/>
    <lineage>
        <taxon>Bacteria</taxon>
        <taxon>Bacillati</taxon>
        <taxon>Actinomycetota</taxon>
        <taxon>Actinomycetes</taxon>
        <taxon>Micrococcales</taxon>
        <taxon>Microbacteriaceae</taxon>
        <taxon>Protaetiibacter</taxon>
    </lineage>
</organism>
<keyword evidence="4" id="KW-0233">DNA recombination</keyword>
<feature type="domain" description="Core-binding (CB)" evidence="7">
    <location>
        <begin position="75"/>
        <end position="157"/>
    </location>
</feature>
<evidence type="ECO:0000313" key="8">
    <source>
        <dbReference type="EMBL" id="AYF99256.1"/>
    </source>
</evidence>
<dbReference type="InterPro" id="IPR044068">
    <property type="entry name" value="CB"/>
</dbReference>
<dbReference type="PANTHER" id="PTHR30349">
    <property type="entry name" value="PHAGE INTEGRASE-RELATED"/>
    <property type="match status" value="1"/>
</dbReference>
<keyword evidence="9" id="KW-1185">Reference proteome</keyword>
<dbReference type="InterPro" id="IPR010998">
    <property type="entry name" value="Integrase_recombinase_N"/>
</dbReference>
<accession>A0A387BDY2</accession>
<keyword evidence="3 5" id="KW-0238">DNA-binding</keyword>
<dbReference type="GO" id="GO:0006310">
    <property type="term" value="P:DNA recombination"/>
    <property type="evidence" value="ECO:0007669"/>
    <property type="project" value="UniProtKB-KW"/>
</dbReference>
<dbReference type="RefSeq" id="WP_120763625.1">
    <property type="nucleotide sequence ID" value="NZ_CP032630.1"/>
</dbReference>
<evidence type="ECO:0000256" key="4">
    <source>
        <dbReference type="ARBA" id="ARBA00023172"/>
    </source>
</evidence>
<sequence>MGRPRTPIGTFGVIAIRARPNGNHVARARYRDWDGSNRLVQATGPSRAAAERKLKQKLAERSLYQPGFNGMSANSSFPELVTYWLEDMEIEDRLSRTTRNLYERDMRALVFPAFKDLTLREIGVARCDYFLKQLARRSYSRAKHARVVLRLALALAVRHEILPRNPMDHVSRLHRKKTIPDAFTIGEVQEIRAAIKAWESRRIVAGPRPDRQLGQIVEVMLGTSARIGEVLAIRLQDLHVDDPIPTVRIAGTIISRKGEPTHRQDHPKTDRSVRRVALPSFAMQAIRSRLLRSSDTEPGALLFTTRVGTPHTTNNIRRLLRDVMDAAGIENVTPHRFRRTVATVVNDAQGALLASELLGHTDPRITMQHYIQRSETVNPATAEHLERAFGTAG</sequence>
<dbReference type="KEGG" id="lyd:D7I47_13970"/>
<evidence type="ECO:0000256" key="2">
    <source>
        <dbReference type="ARBA" id="ARBA00022908"/>
    </source>
</evidence>
<evidence type="ECO:0000259" key="7">
    <source>
        <dbReference type="PROSITE" id="PS51900"/>
    </source>
</evidence>
<dbReference type="PROSITE" id="PS51898">
    <property type="entry name" value="TYR_RECOMBINASE"/>
    <property type="match status" value="1"/>
</dbReference>
<evidence type="ECO:0000313" key="9">
    <source>
        <dbReference type="Proteomes" id="UP000278886"/>
    </source>
</evidence>
<dbReference type="GO" id="GO:0015074">
    <property type="term" value="P:DNA integration"/>
    <property type="evidence" value="ECO:0007669"/>
    <property type="project" value="UniProtKB-KW"/>
</dbReference>